<dbReference type="Ensembl" id="ENSRFET00010004815.1">
    <property type="protein sequence ID" value="ENSRFEP00010004392.1"/>
    <property type="gene ID" value="ENSRFEG00010003080.1"/>
</dbReference>
<protein>
    <submittedName>
        <fullName evidence="2">Uncharacterized protein</fullName>
    </submittedName>
</protein>
<dbReference type="InParanoid" id="A0A671E1K0"/>
<reference evidence="2 3" key="2">
    <citation type="journal article" date="2018" name="Annu Rev Anim Biosci">
        <title>Bat Biology, Genomes, and the Bat1K Project: To Generate Chromosome-Level Genomes for All Living Bat Species.</title>
        <authorList>
            <person name="Teeling E.C."/>
            <person name="Vernes S.C."/>
            <person name="Davalos L.M."/>
            <person name="Ray D.A."/>
            <person name="Gilbert M.T.P."/>
            <person name="Myers E."/>
        </authorList>
    </citation>
    <scope>NUCLEOTIDE SEQUENCE</scope>
</reference>
<reference evidence="2" key="4">
    <citation type="submission" date="2025-08" db="UniProtKB">
        <authorList>
            <consortium name="Ensembl"/>
        </authorList>
    </citation>
    <scope>IDENTIFICATION</scope>
</reference>
<accession>A0A671E1K0</accession>
<evidence type="ECO:0000313" key="2">
    <source>
        <dbReference type="Ensembl" id="ENSRFEP00010004392.1"/>
    </source>
</evidence>
<evidence type="ECO:0000256" key="1">
    <source>
        <dbReference type="SAM" id="MobiDB-lite"/>
    </source>
</evidence>
<dbReference type="GeneTree" id="ENSGT00950000185040"/>
<evidence type="ECO:0000313" key="3">
    <source>
        <dbReference type="Proteomes" id="UP000472240"/>
    </source>
</evidence>
<dbReference type="AntiFam" id="ANF00010">
    <property type="entry name" value="tRNA translation"/>
</dbReference>
<reference evidence="2 3" key="1">
    <citation type="journal article" date="2015" name="Annu Rev Anim Biosci">
        <title>The Genome 10K Project: a way forward.</title>
        <authorList>
            <person name="Koepfli K.P."/>
            <person name="Paten B."/>
            <person name="O'Brien S.J."/>
            <person name="Koepfli K.P."/>
            <person name="Paten B."/>
            <person name="Antunes A."/>
            <person name="Belov K."/>
            <person name="Bustamante C."/>
            <person name="Castoe T.A."/>
            <person name="Clawson H."/>
            <person name="Crawford A.J."/>
            <person name="Diekhans M."/>
            <person name="Distel D."/>
            <person name="Durbin R."/>
            <person name="Earl D."/>
            <person name="Fujita M.K."/>
            <person name="Gamble T."/>
            <person name="Georges A."/>
            <person name="Gemmell N."/>
            <person name="Gilbert M.T."/>
            <person name="Graves J.M."/>
            <person name="Green R.E."/>
            <person name="Hickey G."/>
            <person name="Jarvis E.D."/>
            <person name="Johnson W."/>
            <person name="Komissarov A."/>
            <person name="Korf I."/>
            <person name="Kuhn R."/>
            <person name="Larkin D.M."/>
            <person name="Lewin H."/>
            <person name="Lopez J.V."/>
            <person name="Ma J."/>
            <person name="Marques-Bonet T."/>
            <person name="Miller W."/>
            <person name="Murphy R."/>
            <person name="Pevzner P."/>
            <person name="Shapiro B."/>
            <person name="Steiner C."/>
            <person name="Tamazian G."/>
            <person name="Venkatesh B."/>
            <person name="Wang J."/>
            <person name="Wayne R."/>
            <person name="Wiley E."/>
            <person name="Yang H."/>
            <person name="Zhang G."/>
            <person name="Haussler D."/>
            <person name="Ryder O."/>
            <person name="O'Brien S.J."/>
        </authorList>
    </citation>
    <scope>NUCLEOTIDE SEQUENCE</scope>
</reference>
<keyword evidence="3" id="KW-1185">Reference proteome</keyword>
<organism evidence="2 3">
    <name type="scientific">Rhinolophus ferrumequinum</name>
    <name type="common">Greater horseshoe bat</name>
    <dbReference type="NCBI Taxonomy" id="59479"/>
    <lineage>
        <taxon>Eukaryota</taxon>
        <taxon>Metazoa</taxon>
        <taxon>Chordata</taxon>
        <taxon>Craniata</taxon>
        <taxon>Vertebrata</taxon>
        <taxon>Euteleostomi</taxon>
        <taxon>Mammalia</taxon>
        <taxon>Eutheria</taxon>
        <taxon>Laurasiatheria</taxon>
        <taxon>Chiroptera</taxon>
        <taxon>Yinpterochiroptera</taxon>
        <taxon>Rhinolophoidea</taxon>
        <taxon>Rhinolophidae</taxon>
        <taxon>Rhinolophinae</taxon>
        <taxon>Rhinolophus</taxon>
    </lineage>
</organism>
<dbReference type="AlphaFoldDB" id="A0A671E1K0"/>
<reference evidence="3" key="3">
    <citation type="submission" date="2018-12" db="EMBL/GenBank/DDBJ databases">
        <title>G10K-VGP greater horseshoe bat female genome, primary haplotype.</title>
        <authorList>
            <person name="Teeling E."/>
            <person name="Myers G."/>
            <person name="Vernes S."/>
            <person name="Pippel M."/>
            <person name="Winkler S."/>
            <person name="Fedrigo O."/>
            <person name="Rhie A."/>
            <person name="Koren S."/>
            <person name="Phillippy A."/>
            <person name="Lewin H."/>
            <person name="Damas J."/>
            <person name="Howe K."/>
            <person name="Mountcastle J."/>
            <person name="Jarvis E.D."/>
        </authorList>
    </citation>
    <scope>NUCLEOTIDE SEQUENCE [LARGE SCALE GENOMIC DNA]</scope>
</reference>
<proteinExistence type="predicted"/>
<sequence length="93" mass="10631">MHLEDTTRFCPKQQRKSEQTSQQSKPQAGPDLGLLELLLQLFKKKNGNATGEDFCRNGSALWLWWLERRAPNAKVAGSIPTWASELRPLQLRL</sequence>
<dbReference type="Proteomes" id="UP000472240">
    <property type="component" value="Chromosome 6"/>
</dbReference>
<reference evidence="2" key="5">
    <citation type="submission" date="2025-09" db="UniProtKB">
        <authorList>
            <consortium name="Ensembl"/>
        </authorList>
    </citation>
    <scope>IDENTIFICATION</scope>
</reference>
<feature type="region of interest" description="Disordered" evidence="1">
    <location>
        <begin position="1"/>
        <end position="29"/>
    </location>
</feature>
<name>A0A671E1K0_RHIFE</name>